<sequence length="466" mass="50452">MRKKFNFLRTLVMRSMIDITILSTSIFLPMVCFALTPNPVMTGMGDSIGEGVQSGDANFATQPSSYLNLLTRQIGFELHVPLIQSSPTGVVGDTSNRSRLMPFDQATNLSVSGADVNSMINDKADALSIGEIDSETDLVLFPQLGSQLEIAESLNSLLTVCWIGNNDALSAATSFDQLDGSQLTPVPEFQSDFQEIAQRLVTPGKAVVFANIPYVSDIAFLIDRQDLIKFLGSDFGLPEGDLTSIVVMFLIMLGIDDGSLLNNPDYVLDSGEIQLIEQRTDVFNQIIQETAAGLGMPVVNINALFNQIAANPPSPFGLTLTTRFLGGIFSLDGVHPSNFAHAVIANAFIQTINSSFNANIPLISNNDLLQILITDPFVDKDNDGRVTGRFGAGLLETLAPFLGISGDPNDFAPNNLPSNSDIVTADAFKNGFLSLKGKNPEQATEWDKDEFIKIFKDIFSPEIILK</sequence>
<accession>A0A286TTL7</accession>
<gene>
    <name evidence="1" type="ORF">SCALIN_C01_0135</name>
</gene>
<dbReference type="Pfam" id="PF00657">
    <property type="entry name" value="Lipase_GDSL"/>
    <property type="match status" value="1"/>
</dbReference>
<dbReference type="Proteomes" id="UP000218542">
    <property type="component" value="Unassembled WGS sequence"/>
</dbReference>
<dbReference type="RefSeq" id="WP_096892342.1">
    <property type="nucleotide sequence ID" value="NZ_BAOS01000001.1"/>
</dbReference>
<dbReference type="InterPro" id="IPR036514">
    <property type="entry name" value="SGNH_hydro_sf"/>
</dbReference>
<evidence type="ECO:0000313" key="2">
    <source>
        <dbReference type="Proteomes" id="UP000218542"/>
    </source>
</evidence>
<dbReference type="OrthoDB" id="9764164at2"/>
<name>A0A286TTL7_9BACT</name>
<protein>
    <submittedName>
        <fullName evidence="1">Glucosamine 6-phosphate synthetase</fullName>
    </submittedName>
</protein>
<comment type="caution">
    <text evidence="1">The sequence shown here is derived from an EMBL/GenBank/DDBJ whole genome shotgun (WGS) entry which is preliminary data.</text>
</comment>
<dbReference type="SUPFAM" id="SSF52266">
    <property type="entry name" value="SGNH hydrolase"/>
    <property type="match status" value="1"/>
</dbReference>
<evidence type="ECO:0000313" key="1">
    <source>
        <dbReference type="EMBL" id="GAX59204.1"/>
    </source>
</evidence>
<dbReference type="InterPro" id="IPR001087">
    <property type="entry name" value="GDSL"/>
</dbReference>
<organism evidence="1 2">
    <name type="scientific">Candidatus Scalindua japonica</name>
    <dbReference type="NCBI Taxonomy" id="1284222"/>
    <lineage>
        <taxon>Bacteria</taxon>
        <taxon>Pseudomonadati</taxon>
        <taxon>Planctomycetota</taxon>
        <taxon>Candidatus Brocadiia</taxon>
        <taxon>Candidatus Brocadiales</taxon>
        <taxon>Candidatus Scalinduaceae</taxon>
        <taxon>Candidatus Scalindua</taxon>
    </lineage>
</organism>
<keyword evidence="2" id="KW-1185">Reference proteome</keyword>
<dbReference type="Gene3D" id="3.40.50.1110">
    <property type="entry name" value="SGNH hydrolase"/>
    <property type="match status" value="1"/>
</dbReference>
<proteinExistence type="predicted"/>
<dbReference type="EMBL" id="BAOS01000001">
    <property type="protein sequence ID" value="GAX59204.1"/>
    <property type="molecule type" value="Genomic_DNA"/>
</dbReference>
<dbReference type="GO" id="GO:0016788">
    <property type="term" value="F:hydrolase activity, acting on ester bonds"/>
    <property type="evidence" value="ECO:0007669"/>
    <property type="project" value="InterPro"/>
</dbReference>
<dbReference type="AlphaFoldDB" id="A0A286TTL7"/>
<reference evidence="1 2" key="1">
    <citation type="journal article" date="2017" name="Environ. Microbiol. Rep.">
        <title>Genetic diversity of marine anaerobic ammonium-oxidizing bacteria as revealed by genomic and proteomic analyses of 'Candidatus Scalindua japonica'.</title>
        <authorList>
            <person name="Oshiki M."/>
            <person name="Mizuto K."/>
            <person name="Kimura Z."/>
            <person name="Kindaichi T."/>
            <person name="Satoh H."/>
            <person name="Okabe S."/>
        </authorList>
    </citation>
    <scope>NUCLEOTIDE SEQUENCE [LARGE SCALE GENOMIC DNA]</scope>
    <source>
        <strain evidence="2">husup-a2</strain>
    </source>
</reference>